<protein>
    <recommendedName>
        <fullName evidence="5">Disease resistance N-terminal domain-containing protein</fullName>
    </recommendedName>
</protein>
<dbReference type="Pfam" id="PF18052">
    <property type="entry name" value="Rx_N"/>
    <property type="match status" value="1"/>
</dbReference>
<keyword evidence="3" id="KW-0611">Plant defense</keyword>
<proteinExistence type="predicted"/>
<comment type="caution">
    <text evidence="6">The sequence shown here is derived from an EMBL/GenBank/DDBJ whole genome shotgun (WGS) entry which is preliminary data.</text>
</comment>
<feature type="domain" description="Disease resistance N-terminal" evidence="5">
    <location>
        <begin position="7"/>
        <end position="53"/>
    </location>
</feature>
<keyword evidence="2" id="KW-0547">Nucleotide-binding</keyword>
<dbReference type="GO" id="GO:0006952">
    <property type="term" value="P:defense response"/>
    <property type="evidence" value="ECO:0007669"/>
    <property type="project" value="UniProtKB-KW"/>
</dbReference>
<reference evidence="6" key="1">
    <citation type="submission" date="2022-12" db="EMBL/GenBank/DDBJ databases">
        <title>Draft genome assemblies for two species of Escallonia (Escalloniales).</title>
        <authorList>
            <person name="Chanderbali A."/>
            <person name="Dervinis C."/>
            <person name="Anghel I."/>
            <person name="Soltis D."/>
            <person name="Soltis P."/>
            <person name="Zapata F."/>
        </authorList>
    </citation>
    <scope>NUCLEOTIDE SEQUENCE</scope>
    <source>
        <strain evidence="6">UCBG64.0493</strain>
        <tissue evidence="6">Leaf</tissue>
    </source>
</reference>
<dbReference type="Gene3D" id="1.20.5.4130">
    <property type="match status" value="1"/>
</dbReference>
<organism evidence="6 7">
    <name type="scientific">Escallonia herrerae</name>
    <dbReference type="NCBI Taxonomy" id="1293975"/>
    <lineage>
        <taxon>Eukaryota</taxon>
        <taxon>Viridiplantae</taxon>
        <taxon>Streptophyta</taxon>
        <taxon>Embryophyta</taxon>
        <taxon>Tracheophyta</taxon>
        <taxon>Spermatophyta</taxon>
        <taxon>Magnoliopsida</taxon>
        <taxon>eudicotyledons</taxon>
        <taxon>Gunneridae</taxon>
        <taxon>Pentapetalae</taxon>
        <taxon>asterids</taxon>
        <taxon>campanulids</taxon>
        <taxon>Escalloniales</taxon>
        <taxon>Escalloniaceae</taxon>
        <taxon>Escallonia</taxon>
    </lineage>
</organism>
<keyword evidence="4" id="KW-0175">Coiled coil</keyword>
<feature type="coiled-coil region" evidence="4">
    <location>
        <begin position="16"/>
        <end position="50"/>
    </location>
</feature>
<accession>A0AA89AIM8</accession>
<keyword evidence="7" id="KW-1185">Reference proteome</keyword>
<evidence type="ECO:0000256" key="4">
    <source>
        <dbReference type="SAM" id="Coils"/>
    </source>
</evidence>
<dbReference type="EMBL" id="JAVXUP010002358">
    <property type="protein sequence ID" value="KAK3003808.1"/>
    <property type="molecule type" value="Genomic_DNA"/>
</dbReference>
<evidence type="ECO:0000256" key="2">
    <source>
        <dbReference type="ARBA" id="ARBA00022741"/>
    </source>
</evidence>
<name>A0AA89AIM8_9ASTE</name>
<evidence type="ECO:0000313" key="7">
    <source>
        <dbReference type="Proteomes" id="UP001188597"/>
    </source>
</evidence>
<dbReference type="InterPro" id="IPR041118">
    <property type="entry name" value="Rx_N"/>
</dbReference>
<dbReference type="Proteomes" id="UP001188597">
    <property type="component" value="Unassembled WGS sequence"/>
</dbReference>
<evidence type="ECO:0000256" key="1">
    <source>
        <dbReference type="ARBA" id="ARBA00022737"/>
    </source>
</evidence>
<gene>
    <name evidence="6" type="ORF">RJ639_018966</name>
</gene>
<dbReference type="GO" id="GO:0000166">
    <property type="term" value="F:nucleotide binding"/>
    <property type="evidence" value="ECO:0007669"/>
    <property type="project" value="UniProtKB-KW"/>
</dbReference>
<evidence type="ECO:0000313" key="6">
    <source>
        <dbReference type="EMBL" id="KAK3003808.1"/>
    </source>
</evidence>
<sequence>MELQWGVLLDTLTGVLSQEANLVLGVEDEVKSLEQELKLAHFHLIDLEEKRQDARHSQRIR</sequence>
<keyword evidence="1" id="KW-0677">Repeat</keyword>
<evidence type="ECO:0000259" key="5">
    <source>
        <dbReference type="Pfam" id="PF18052"/>
    </source>
</evidence>
<evidence type="ECO:0000256" key="3">
    <source>
        <dbReference type="ARBA" id="ARBA00022821"/>
    </source>
</evidence>
<dbReference type="AlphaFoldDB" id="A0AA89AIM8"/>